<proteinExistence type="predicted"/>
<organism evidence="1 2">
    <name type="scientific">Mycolicibacterium wolinskyi</name>
    <dbReference type="NCBI Taxonomy" id="59750"/>
    <lineage>
        <taxon>Bacteria</taxon>
        <taxon>Bacillati</taxon>
        <taxon>Actinomycetota</taxon>
        <taxon>Actinomycetes</taxon>
        <taxon>Mycobacteriales</taxon>
        <taxon>Mycobacteriaceae</taxon>
        <taxon>Mycolicibacterium</taxon>
    </lineage>
</organism>
<gene>
    <name evidence="1" type="ORF">AWC31_25760</name>
</gene>
<dbReference type="EMBL" id="LQQA01000015">
    <property type="protein sequence ID" value="ORX14592.1"/>
    <property type="molecule type" value="Genomic_DNA"/>
</dbReference>
<protein>
    <submittedName>
        <fullName evidence="1">Uncharacterized protein</fullName>
    </submittedName>
</protein>
<reference evidence="1 2" key="1">
    <citation type="submission" date="2016-01" db="EMBL/GenBank/DDBJ databases">
        <title>The new phylogeny of the genus Mycobacterium.</title>
        <authorList>
            <person name="Tarcisio F."/>
            <person name="Conor M."/>
            <person name="Antonella G."/>
            <person name="Elisabetta G."/>
            <person name="Giulia F.S."/>
            <person name="Sara T."/>
            <person name="Anna F."/>
            <person name="Clotilde B."/>
            <person name="Roberto B."/>
            <person name="Veronica D.S."/>
            <person name="Fabio R."/>
            <person name="Monica P."/>
            <person name="Olivier J."/>
            <person name="Enrico T."/>
            <person name="Nicola S."/>
        </authorList>
    </citation>
    <scope>NUCLEOTIDE SEQUENCE [LARGE SCALE GENOMIC DNA]</scope>
    <source>
        <strain evidence="1 2">ATCC 700010</strain>
    </source>
</reference>
<accession>A0A1X2F829</accession>
<name>A0A1X2F829_9MYCO</name>
<sequence length="257" mass="28412">MSIDTGLAIVGLVCSVLFAPPTLNSAVFHFNRTKAAKLLRLRRDGGVCVIATTAIPKAEKDNGGLVGVKRDLVPEGDVLAIAPAIAMLSHFFRRKEILLYTSDHIHTRLNKDMIVLGSPAANRYSARFFEDNSFCERGHFLVDVPHGTITCGSVDVVREFNVKPRPSGIPERDFFFIATAPGPYDHHRAWVIGGLTTYGTAAAATILFEELLRWPKSYARDARQALLANRGIVFGECELNHDGILTHWKLHSSYSRQ</sequence>
<evidence type="ECO:0000313" key="1">
    <source>
        <dbReference type="EMBL" id="ORX14592.1"/>
    </source>
</evidence>
<evidence type="ECO:0000313" key="2">
    <source>
        <dbReference type="Proteomes" id="UP000193964"/>
    </source>
</evidence>
<dbReference type="Proteomes" id="UP000193964">
    <property type="component" value="Unassembled WGS sequence"/>
</dbReference>
<dbReference type="RefSeq" id="WP_085145036.1">
    <property type="nucleotide sequence ID" value="NZ_JACKUA010000026.1"/>
</dbReference>
<dbReference type="AlphaFoldDB" id="A0A1X2F829"/>
<comment type="caution">
    <text evidence="1">The sequence shown here is derived from an EMBL/GenBank/DDBJ whole genome shotgun (WGS) entry which is preliminary data.</text>
</comment>